<name>A0AAX6S4L4_HETGA</name>
<dbReference type="GO" id="GO:0050819">
    <property type="term" value="P:negative regulation of coagulation"/>
    <property type="evidence" value="ECO:0007669"/>
    <property type="project" value="TreeGrafter"/>
</dbReference>
<gene>
    <name evidence="6 7" type="primary">Procr</name>
</gene>
<dbReference type="InterPro" id="IPR015669">
    <property type="entry name" value="Endothetial_C_recpt"/>
</dbReference>
<feature type="domain" description="MHC class I-like antigen recognition-like" evidence="4">
    <location>
        <begin position="12"/>
        <end position="201"/>
    </location>
</feature>
<feature type="chain" id="PRO_5044719116" evidence="3">
    <location>
        <begin position="22"/>
        <end position="280"/>
    </location>
</feature>
<feature type="region of interest" description="Disordered" evidence="2">
    <location>
        <begin position="256"/>
        <end position="280"/>
    </location>
</feature>
<evidence type="ECO:0000256" key="3">
    <source>
        <dbReference type="SAM" id="SignalP"/>
    </source>
</evidence>
<evidence type="ECO:0000259" key="4">
    <source>
        <dbReference type="Pfam" id="PF16497"/>
    </source>
</evidence>
<dbReference type="Pfam" id="PF16497">
    <property type="entry name" value="MHC_I_3"/>
    <property type="match status" value="1"/>
</dbReference>
<sequence>MLTTLLPLLPPLLLLPSWALGSQEASEGPLNFHMLQIAHFRDPYHVRYYGNASLGGHLTHRLEGPGTNVTILQLQPVQDQESWAHTETGLHLYLQQFQSFVRLVYMEQRNSVTFPLTIRCFLGCELPPEDSESSKARVFFEVALNGSSFVSFQSEDAQWVPEPQAPSTLVAYTLKQLNSYNRTRYEMREFLQDTCVQYVQTHIAVKNLKDKGVGAGVSMAHPPKIESPEKLKAWKEIKQIFHYQNKQHSVLSGVSDLGRDTGIKEGERSNQRNGVKIKSK</sequence>
<proteinExistence type="predicted"/>
<evidence type="ECO:0000256" key="2">
    <source>
        <dbReference type="SAM" id="MobiDB-lite"/>
    </source>
</evidence>
<keyword evidence="6 7" id="KW-0675">Receptor</keyword>
<evidence type="ECO:0000313" key="6">
    <source>
        <dbReference type="RefSeq" id="XP_021102550.1"/>
    </source>
</evidence>
<dbReference type="InterPro" id="IPR011161">
    <property type="entry name" value="MHC_I-like_Ag-recog"/>
</dbReference>
<dbReference type="AlphaFoldDB" id="A0AAX6S4L4"/>
<dbReference type="SUPFAM" id="SSF54452">
    <property type="entry name" value="MHC antigen-recognition domain"/>
    <property type="match status" value="1"/>
</dbReference>
<dbReference type="Proteomes" id="UP000694906">
    <property type="component" value="Unplaced"/>
</dbReference>
<dbReference type="PANTHER" id="PTHR15349">
    <property type="entry name" value="ENDOTHELIAL PROTEIN C RECEPTOR"/>
    <property type="match status" value="1"/>
</dbReference>
<keyword evidence="3" id="KW-0732">Signal</keyword>
<dbReference type="RefSeq" id="XP_021102551.1">
    <property type="nucleotide sequence ID" value="XM_021246892.1"/>
</dbReference>
<dbReference type="InterPro" id="IPR037055">
    <property type="entry name" value="MHC_I-like_Ag-recog_sf"/>
</dbReference>
<keyword evidence="1" id="KW-0325">Glycoprotein</keyword>
<dbReference type="GeneID" id="101699200"/>
<feature type="compositionally biased region" description="Basic and acidic residues" evidence="2">
    <location>
        <begin position="257"/>
        <end position="270"/>
    </location>
</feature>
<dbReference type="GO" id="GO:0005615">
    <property type="term" value="C:extracellular space"/>
    <property type="evidence" value="ECO:0007669"/>
    <property type="project" value="TreeGrafter"/>
</dbReference>
<dbReference type="GO" id="GO:0038023">
    <property type="term" value="F:signaling receptor activity"/>
    <property type="evidence" value="ECO:0007669"/>
    <property type="project" value="InterPro"/>
</dbReference>
<dbReference type="RefSeq" id="XP_021102550.1">
    <property type="nucleotide sequence ID" value="XM_021246891.1"/>
</dbReference>
<organism evidence="5 6">
    <name type="scientific">Heterocephalus glaber</name>
    <name type="common">Naked mole rat</name>
    <dbReference type="NCBI Taxonomy" id="10181"/>
    <lineage>
        <taxon>Eukaryota</taxon>
        <taxon>Metazoa</taxon>
        <taxon>Chordata</taxon>
        <taxon>Craniata</taxon>
        <taxon>Vertebrata</taxon>
        <taxon>Euteleostomi</taxon>
        <taxon>Mammalia</taxon>
        <taxon>Eutheria</taxon>
        <taxon>Euarchontoglires</taxon>
        <taxon>Glires</taxon>
        <taxon>Rodentia</taxon>
        <taxon>Hystricomorpha</taxon>
        <taxon>Bathyergidae</taxon>
        <taxon>Heterocephalus</taxon>
    </lineage>
</organism>
<accession>A0AAX6S4L4</accession>
<dbReference type="Gene3D" id="3.30.500.10">
    <property type="entry name" value="MHC class I-like antigen recognition-like"/>
    <property type="match status" value="1"/>
</dbReference>
<reference evidence="6 7" key="1">
    <citation type="submission" date="2025-04" db="UniProtKB">
        <authorList>
            <consortium name="RefSeq"/>
        </authorList>
    </citation>
    <scope>IDENTIFICATION</scope>
</reference>
<dbReference type="PANTHER" id="PTHR15349:SF0">
    <property type="entry name" value="ENDOTHELIAL PROTEIN C RECEPTOR"/>
    <property type="match status" value="1"/>
</dbReference>
<protein>
    <submittedName>
        <fullName evidence="6 7">Endothelial protein C receptor isoform X1</fullName>
    </submittedName>
</protein>
<keyword evidence="5" id="KW-1185">Reference proteome</keyword>
<feature type="signal peptide" evidence="3">
    <location>
        <begin position="1"/>
        <end position="21"/>
    </location>
</feature>
<evidence type="ECO:0000313" key="7">
    <source>
        <dbReference type="RefSeq" id="XP_021102551.1"/>
    </source>
</evidence>
<evidence type="ECO:0000313" key="5">
    <source>
        <dbReference type="Proteomes" id="UP000694906"/>
    </source>
</evidence>
<dbReference type="CTD" id="10544"/>
<evidence type="ECO:0000256" key="1">
    <source>
        <dbReference type="ARBA" id="ARBA00023180"/>
    </source>
</evidence>
<dbReference type="InterPro" id="IPR011162">
    <property type="entry name" value="MHC_I/II-like_Ag-recog"/>
</dbReference>